<organism evidence="2 3">
    <name type="scientific">Sodaliphilus pleomorphus</name>
    <dbReference type="NCBI Taxonomy" id="2606626"/>
    <lineage>
        <taxon>Bacteria</taxon>
        <taxon>Pseudomonadati</taxon>
        <taxon>Bacteroidota</taxon>
        <taxon>Bacteroidia</taxon>
        <taxon>Bacteroidales</taxon>
        <taxon>Muribaculaceae</taxon>
        <taxon>Sodaliphilus</taxon>
    </lineage>
</organism>
<comment type="caution">
    <text evidence="2">The sequence shown here is derived from an EMBL/GenBank/DDBJ whole genome shotgun (WGS) entry which is preliminary data.</text>
</comment>
<dbReference type="EMBL" id="VULT01000003">
    <property type="protein sequence ID" value="MSS16612.1"/>
    <property type="molecule type" value="Genomic_DNA"/>
</dbReference>
<evidence type="ECO:0000259" key="1">
    <source>
        <dbReference type="Pfam" id="PF04536"/>
    </source>
</evidence>
<accession>A0A6L5XDF8</accession>
<dbReference type="InterPro" id="IPR007621">
    <property type="entry name" value="TPM_dom"/>
</dbReference>
<dbReference type="PANTHER" id="PTHR30373:SF8">
    <property type="entry name" value="BLL7265 PROTEIN"/>
    <property type="match status" value="1"/>
</dbReference>
<feature type="domain" description="TPM" evidence="1">
    <location>
        <begin position="4"/>
        <end position="121"/>
    </location>
</feature>
<dbReference type="PANTHER" id="PTHR30373">
    <property type="entry name" value="UPF0603 PROTEIN YGCG"/>
    <property type="match status" value="1"/>
</dbReference>
<proteinExistence type="predicted"/>
<protein>
    <submittedName>
        <fullName evidence="2">TPM domain-containing protein</fullName>
    </submittedName>
</protein>
<keyword evidence="3" id="KW-1185">Reference proteome</keyword>
<dbReference type="AlphaFoldDB" id="A0A6L5XDF8"/>
<dbReference type="Pfam" id="PF04536">
    <property type="entry name" value="TPM_phosphatase"/>
    <property type="match status" value="1"/>
</dbReference>
<name>A0A6L5XDF8_9BACT</name>
<dbReference type="Proteomes" id="UP000483362">
    <property type="component" value="Unassembled WGS sequence"/>
</dbReference>
<sequence>MPLTDFISTEGQQRIARAIALAEQHTSGEICVHVTPKCHGDAMETAKRKFQELGLCNTRRRNAVLIYVAYIDRKFAILGDSGIDKAVPLDFWHTEKETLTRYLADHRQVDGLCEVVKQIGDSLAAYFPASREDINELSNEVTYDEDDD</sequence>
<dbReference type="Gene3D" id="3.10.310.50">
    <property type="match status" value="1"/>
</dbReference>
<dbReference type="RefSeq" id="WP_154327363.1">
    <property type="nucleotide sequence ID" value="NZ_CP045696.1"/>
</dbReference>
<reference evidence="2 3" key="1">
    <citation type="submission" date="2019-08" db="EMBL/GenBank/DDBJ databases">
        <title>In-depth cultivation of the pig gut microbiome towards novel bacterial diversity and tailored functional studies.</title>
        <authorList>
            <person name="Wylensek D."/>
            <person name="Hitch T.C.A."/>
            <person name="Clavel T."/>
        </authorList>
    </citation>
    <scope>NUCLEOTIDE SEQUENCE [LARGE SCALE GENOMIC DNA]</scope>
    <source>
        <strain evidence="2 3">Oil-RF-744-WCA-WT-10</strain>
    </source>
</reference>
<gene>
    <name evidence="2" type="ORF">FYJ29_02325</name>
</gene>
<evidence type="ECO:0000313" key="2">
    <source>
        <dbReference type="EMBL" id="MSS16612.1"/>
    </source>
</evidence>
<evidence type="ECO:0000313" key="3">
    <source>
        <dbReference type="Proteomes" id="UP000483362"/>
    </source>
</evidence>